<organism evidence="1 2">
    <name type="scientific">Nezara viridula</name>
    <name type="common">Southern green stink bug</name>
    <name type="synonym">Cimex viridulus</name>
    <dbReference type="NCBI Taxonomy" id="85310"/>
    <lineage>
        <taxon>Eukaryota</taxon>
        <taxon>Metazoa</taxon>
        <taxon>Ecdysozoa</taxon>
        <taxon>Arthropoda</taxon>
        <taxon>Hexapoda</taxon>
        <taxon>Insecta</taxon>
        <taxon>Pterygota</taxon>
        <taxon>Neoptera</taxon>
        <taxon>Paraneoptera</taxon>
        <taxon>Hemiptera</taxon>
        <taxon>Heteroptera</taxon>
        <taxon>Panheteroptera</taxon>
        <taxon>Pentatomomorpha</taxon>
        <taxon>Pentatomoidea</taxon>
        <taxon>Pentatomidae</taxon>
        <taxon>Pentatominae</taxon>
        <taxon>Nezara</taxon>
    </lineage>
</organism>
<gene>
    <name evidence="1" type="ORF">NEZAVI_LOCUS1430</name>
</gene>
<dbReference type="AlphaFoldDB" id="A0A9P0E0L6"/>
<keyword evidence="2" id="KW-1185">Reference proteome</keyword>
<dbReference type="Proteomes" id="UP001152798">
    <property type="component" value="Chromosome 1"/>
</dbReference>
<dbReference type="EMBL" id="OV725077">
    <property type="protein sequence ID" value="CAH1390187.1"/>
    <property type="molecule type" value="Genomic_DNA"/>
</dbReference>
<accession>A0A9P0E0L6</accession>
<reference evidence="1" key="1">
    <citation type="submission" date="2022-01" db="EMBL/GenBank/DDBJ databases">
        <authorList>
            <person name="King R."/>
        </authorList>
    </citation>
    <scope>NUCLEOTIDE SEQUENCE</scope>
</reference>
<protein>
    <submittedName>
        <fullName evidence="1">Uncharacterized protein</fullName>
    </submittedName>
</protein>
<evidence type="ECO:0000313" key="1">
    <source>
        <dbReference type="EMBL" id="CAH1390187.1"/>
    </source>
</evidence>
<proteinExistence type="predicted"/>
<name>A0A9P0E0L6_NEZVI</name>
<sequence length="135" mass="16435">MHMHKMSNHMVHPQMSFPMMFGRMPGMKHRMMHRPPGRKHHHMMQLLHKMGPFMMNKMRSHIHRPHGHHHRIMKHKFGHHGMNPGMRYRKMHKAHGTRHGFEMGHHKMGSHKMLHHMKRRDLSPFMECKGCMKNY</sequence>
<evidence type="ECO:0000313" key="2">
    <source>
        <dbReference type="Proteomes" id="UP001152798"/>
    </source>
</evidence>